<proteinExistence type="predicted"/>
<accession>D2V6H3</accession>
<dbReference type="Proteomes" id="UP000006671">
    <property type="component" value="Unassembled WGS sequence"/>
</dbReference>
<keyword evidence="3" id="KW-1185">Reference proteome</keyword>
<sequence>MTQIESALTEDYRPVKLLLLDHCHDDRENNLHQKLTLKLRQSDRIVLIYKAVERFKKHRKVDERLVRDLDYGLLVVQIEGTVLRKLRNQDREVALAAVEQNGNSYSYIKGAFQKDLECVRRAASTCGNRIGMRILNQTKNLFTDEERMGVMKLMLENSRLNLVYLFRYMSPDWFKSLEFCMELLPKVGNHLFSVFFDSFRGNRDALLQLLRNCTTFDNNFPQLVEKHVWDKELVLEMVSRVGISIEHVPRNLQADRDVILTAVKNDGRALMFAHPPHNADFEIVTNAVKSNARAFFYVDNELKSSKKFIEICMRENLDDFIILRKCDFEVDNAFKKFE</sequence>
<feature type="domain" description="DUF4116" evidence="1">
    <location>
        <begin position="280"/>
        <end position="316"/>
    </location>
</feature>
<dbReference type="InParanoid" id="D2V6H3"/>
<gene>
    <name evidence="2" type="ORF">NAEGRDRAFT_47061</name>
</gene>
<dbReference type="EMBL" id="GG738854">
    <property type="protein sequence ID" value="EFC47448.1"/>
    <property type="molecule type" value="Genomic_DNA"/>
</dbReference>
<dbReference type="OrthoDB" id="447781at2759"/>
<organism evidence="3">
    <name type="scientific">Naegleria gruberi</name>
    <name type="common">Amoeba</name>
    <dbReference type="NCBI Taxonomy" id="5762"/>
    <lineage>
        <taxon>Eukaryota</taxon>
        <taxon>Discoba</taxon>
        <taxon>Heterolobosea</taxon>
        <taxon>Tetramitia</taxon>
        <taxon>Eutetramitia</taxon>
        <taxon>Vahlkampfiidae</taxon>
        <taxon>Naegleria</taxon>
    </lineage>
</organism>
<dbReference type="GeneID" id="8861639"/>
<feature type="domain" description="DUF4116" evidence="1">
    <location>
        <begin position="90"/>
        <end position="128"/>
    </location>
</feature>
<name>D2V6H3_NAEGR</name>
<reference evidence="2 3" key="1">
    <citation type="journal article" date="2010" name="Cell">
        <title>The genome of Naegleria gruberi illuminates early eukaryotic versatility.</title>
        <authorList>
            <person name="Fritz-Laylin L.K."/>
            <person name="Prochnik S.E."/>
            <person name="Ginger M.L."/>
            <person name="Dacks J.B."/>
            <person name="Carpenter M.L."/>
            <person name="Field M.C."/>
            <person name="Kuo A."/>
            <person name="Paredez A."/>
            <person name="Chapman J."/>
            <person name="Pham J."/>
            <person name="Shu S."/>
            <person name="Neupane R."/>
            <person name="Cipriano M."/>
            <person name="Mancuso J."/>
            <person name="Tu H."/>
            <person name="Salamov A."/>
            <person name="Lindquist E."/>
            <person name="Shapiro H."/>
            <person name="Lucas S."/>
            <person name="Grigoriev I.V."/>
            <person name="Cande W.Z."/>
            <person name="Fulton C."/>
            <person name="Rokhsar D.S."/>
            <person name="Dawson S.C."/>
        </authorList>
    </citation>
    <scope>NUCLEOTIDE SEQUENCE [LARGE SCALE GENOMIC DNA]</scope>
    <source>
        <strain evidence="2 3">NEG-M</strain>
    </source>
</reference>
<dbReference type="RefSeq" id="XP_002680192.1">
    <property type="nucleotide sequence ID" value="XM_002680146.1"/>
</dbReference>
<dbReference type="Pfam" id="PF13475">
    <property type="entry name" value="DUF4116"/>
    <property type="match status" value="3"/>
</dbReference>
<evidence type="ECO:0000313" key="2">
    <source>
        <dbReference type="EMBL" id="EFC47448.1"/>
    </source>
</evidence>
<feature type="domain" description="DUF4116" evidence="1">
    <location>
        <begin position="230"/>
        <end position="274"/>
    </location>
</feature>
<evidence type="ECO:0000259" key="1">
    <source>
        <dbReference type="Pfam" id="PF13475"/>
    </source>
</evidence>
<dbReference type="KEGG" id="ngr:NAEGRDRAFT_47061"/>
<dbReference type="AlphaFoldDB" id="D2V6H3"/>
<protein>
    <submittedName>
        <fullName evidence="2">Predicted protein</fullName>
    </submittedName>
</protein>
<evidence type="ECO:0000313" key="3">
    <source>
        <dbReference type="Proteomes" id="UP000006671"/>
    </source>
</evidence>
<dbReference type="VEuPathDB" id="AmoebaDB:NAEGRDRAFT_47061"/>
<dbReference type="InterPro" id="IPR025197">
    <property type="entry name" value="DUF4116"/>
</dbReference>